<sequence length="538" mass="60093">MRSKPKPCRPGIVSRLDTLCEFGDFRPSSAKRKSVRTDAIVPETLNQRASSTTGTLPPHSRDQLRHRAAVARHQRADQTTNAAEKPAKRGRAALSPLLHQGMARRCSSSPRLMQEIGKATKPRRHAALPIATFAKPRHHGFRHLYCRLHCFRQSRLSLEQHAWSKPLMSQLSIYTSRVTVAYAHLPAKIDALERKMLKATIDGTRLATATPTDPGQRQQEPGLLQLTACSGDDPPREFRRAHEFTLTQGLYEARGQGGIDDPCEPRRRDRFDEFTNLLWRNVFAKRVDGDFASQSPSPTHTIMHSVSNHTTRTASSAYHRMWMCEQVLVLATWLELHLLTEEMSLSRYGLSADGFILQRRSYYLAASQIDQTALAFASDESMVYFDDSLGLGNLGGEPSPEVSPRRASARLVETSRRASAVSAGGGDSLDLDELADKVRYEPHSVDSIRGWLGRARRIDRDLAPPEDPEEMASFSPRGQESTYRGNKTRERRTEETHILKDKVMEGGACGQFSRHAIVMGLPTTEQTTNPPPSAGESK</sequence>
<dbReference type="STRING" id="1408157.A0A1J7I7G4"/>
<accession>A0A1J7I7G4</accession>
<proteinExistence type="predicted"/>
<feature type="compositionally biased region" description="Polar residues" evidence="1">
    <location>
        <begin position="44"/>
        <end position="55"/>
    </location>
</feature>
<feature type="compositionally biased region" description="Basic and acidic residues" evidence="1">
    <location>
        <begin position="487"/>
        <end position="502"/>
    </location>
</feature>
<organism evidence="2 3">
    <name type="scientific">Coniochaeta ligniaria NRRL 30616</name>
    <dbReference type="NCBI Taxonomy" id="1408157"/>
    <lineage>
        <taxon>Eukaryota</taxon>
        <taxon>Fungi</taxon>
        <taxon>Dikarya</taxon>
        <taxon>Ascomycota</taxon>
        <taxon>Pezizomycotina</taxon>
        <taxon>Sordariomycetes</taxon>
        <taxon>Sordariomycetidae</taxon>
        <taxon>Coniochaetales</taxon>
        <taxon>Coniochaetaceae</taxon>
        <taxon>Coniochaeta</taxon>
    </lineage>
</organism>
<dbReference type="AlphaFoldDB" id="A0A1J7I7G4"/>
<evidence type="ECO:0000313" key="2">
    <source>
        <dbReference type="EMBL" id="OIW23307.1"/>
    </source>
</evidence>
<evidence type="ECO:0000313" key="3">
    <source>
        <dbReference type="Proteomes" id="UP000182658"/>
    </source>
</evidence>
<gene>
    <name evidence="2" type="ORF">CONLIGDRAFT_693929</name>
</gene>
<feature type="region of interest" description="Disordered" evidence="1">
    <location>
        <begin position="33"/>
        <end position="62"/>
    </location>
</feature>
<evidence type="ECO:0000256" key="1">
    <source>
        <dbReference type="SAM" id="MobiDB-lite"/>
    </source>
</evidence>
<dbReference type="InParanoid" id="A0A1J7I7G4"/>
<keyword evidence="3" id="KW-1185">Reference proteome</keyword>
<reference evidence="2 3" key="1">
    <citation type="submission" date="2016-10" db="EMBL/GenBank/DDBJ databases">
        <title>Draft genome sequence of Coniochaeta ligniaria NRRL30616, a lignocellulolytic fungus for bioabatement of inhibitors in plant biomass hydrolysates.</title>
        <authorList>
            <consortium name="DOE Joint Genome Institute"/>
            <person name="Jimenez D.J."/>
            <person name="Hector R.E."/>
            <person name="Riley R."/>
            <person name="Sun H."/>
            <person name="Grigoriev I.V."/>
            <person name="Van Elsas J.D."/>
            <person name="Nichols N.N."/>
        </authorList>
    </citation>
    <scope>NUCLEOTIDE SEQUENCE [LARGE SCALE GENOMIC DNA]</scope>
    <source>
        <strain evidence="2 3">NRRL 30616</strain>
    </source>
</reference>
<protein>
    <submittedName>
        <fullName evidence="2">Uncharacterized protein</fullName>
    </submittedName>
</protein>
<dbReference type="Proteomes" id="UP000182658">
    <property type="component" value="Unassembled WGS sequence"/>
</dbReference>
<name>A0A1J7I7G4_9PEZI</name>
<feature type="compositionally biased region" description="Polar residues" evidence="1">
    <location>
        <begin position="476"/>
        <end position="485"/>
    </location>
</feature>
<dbReference type="EMBL" id="KV875107">
    <property type="protein sequence ID" value="OIW23307.1"/>
    <property type="molecule type" value="Genomic_DNA"/>
</dbReference>
<feature type="region of interest" description="Disordered" evidence="1">
    <location>
        <begin position="462"/>
        <end position="502"/>
    </location>
</feature>